<evidence type="ECO:0000313" key="1">
    <source>
        <dbReference type="EMBL" id="QDY51988.1"/>
    </source>
</evidence>
<reference evidence="1" key="1">
    <citation type="submission" date="2018-11" db="EMBL/GenBank/DDBJ databases">
        <title>A distinct lineage of giant viruses engineers rhodopsin photosystems in predatory marine eukaryotes.</title>
        <authorList>
            <person name="Needham D.M."/>
            <person name="Yoshizawa S."/>
            <person name="Hosaka T."/>
            <person name="Poirier C."/>
            <person name="Choi C.-J."/>
            <person name="Hehenberger E."/>
            <person name="Irwin N.A.T."/>
            <person name="Wilken S."/>
            <person name="Yung C.-M."/>
            <person name="Bachy C."/>
            <person name="Kurihara R."/>
            <person name="Nakajima Y."/>
            <person name="Kojima K."/>
            <person name="Kimura-Someya T."/>
            <person name="Leonard G."/>
            <person name="Malmstrom R.R."/>
            <person name="Mende D."/>
            <person name="Olson D.K."/>
            <person name="Sudo Y."/>
            <person name="Sudek S."/>
            <person name="Richards T.A."/>
            <person name="DeLong E.F."/>
            <person name="Keeling P.J."/>
            <person name="Santoro A.E."/>
            <person name="Shirouzu M."/>
            <person name="Iwasaki W."/>
            <person name="Worden A.Z."/>
        </authorList>
    </citation>
    <scope>NUCLEOTIDE SEQUENCE</scope>
</reference>
<proteinExistence type="predicted"/>
<gene>
    <name evidence="1" type="ORF">2_60</name>
</gene>
<accession>A0A5B8IF38</accession>
<protein>
    <submittedName>
        <fullName evidence="1">Uncharacterized protein</fullName>
    </submittedName>
</protein>
<sequence>MPENLIQNKNINKVENILSKDYMVKLDGDEKILCDICENLESDIYLDGEEKILICLKCIKNLIN</sequence>
<organism evidence="1">
    <name type="scientific">Mimiviridae sp. ChoanoV1</name>
    <dbReference type="NCBI Taxonomy" id="2596887"/>
    <lineage>
        <taxon>Viruses</taxon>
        <taxon>Varidnaviria</taxon>
        <taxon>Bamfordvirae</taxon>
        <taxon>Nucleocytoviricota</taxon>
        <taxon>Megaviricetes</taxon>
        <taxon>Imitervirales</taxon>
        <taxon>Schizomimiviridae</taxon>
    </lineage>
</organism>
<dbReference type="EMBL" id="MK250086">
    <property type="protein sequence ID" value="QDY51988.1"/>
    <property type="molecule type" value="Genomic_DNA"/>
</dbReference>
<name>A0A5B8IF38_9VIRU</name>